<evidence type="ECO:0000313" key="2">
    <source>
        <dbReference type="Proteomes" id="UP001165962"/>
    </source>
</evidence>
<accession>A0ABX0JBK1</accession>
<dbReference type="RefSeq" id="WP_166153238.1">
    <property type="nucleotide sequence ID" value="NZ_JAAOIW010000010.1"/>
</dbReference>
<dbReference type="PANTHER" id="PTHR35276:SF1">
    <property type="entry name" value="TRNA (MNM(5)S(2)U34)-METHYLTRANSFERASE, CHLOROPLASTIC"/>
    <property type="match status" value="1"/>
</dbReference>
<dbReference type="GO" id="GO:0032259">
    <property type="term" value="P:methylation"/>
    <property type="evidence" value="ECO:0007669"/>
    <property type="project" value="UniProtKB-KW"/>
</dbReference>
<dbReference type="Proteomes" id="UP001165962">
    <property type="component" value="Unassembled WGS sequence"/>
</dbReference>
<dbReference type="GO" id="GO:0008168">
    <property type="term" value="F:methyltransferase activity"/>
    <property type="evidence" value="ECO:0007669"/>
    <property type="project" value="UniProtKB-KW"/>
</dbReference>
<evidence type="ECO:0000313" key="1">
    <source>
        <dbReference type="EMBL" id="NHN32928.1"/>
    </source>
</evidence>
<dbReference type="Gene3D" id="3.40.50.150">
    <property type="entry name" value="Vaccinia Virus protein VP39"/>
    <property type="match status" value="1"/>
</dbReference>
<dbReference type="PANTHER" id="PTHR35276">
    <property type="entry name" value="S-ADENOSYL-L-METHIONINE-DEPENDENT METHYLTRANSFERASES SUPERFAMILY PROTEIN"/>
    <property type="match status" value="1"/>
</dbReference>
<dbReference type="Pfam" id="PF06962">
    <property type="entry name" value="rRNA_methylase"/>
    <property type="match status" value="1"/>
</dbReference>
<reference evidence="1" key="1">
    <citation type="submission" date="2020-03" db="EMBL/GenBank/DDBJ databases">
        <title>Draft sequencing of Paenibacilllus sp. S3N08.</title>
        <authorList>
            <person name="Kim D.-U."/>
        </authorList>
    </citation>
    <scope>NUCLEOTIDE SEQUENCE</scope>
    <source>
        <strain evidence="1">S3N08</strain>
    </source>
</reference>
<gene>
    <name evidence="1" type="ORF">G9U52_24240</name>
</gene>
<keyword evidence="2" id="KW-1185">Reference proteome</keyword>
<keyword evidence="1" id="KW-0489">Methyltransferase</keyword>
<comment type="caution">
    <text evidence="1">The sequence shown here is derived from an EMBL/GenBank/DDBJ whole genome shotgun (WGS) entry which is preliminary data.</text>
</comment>
<dbReference type="InterPro" id="IPR010719">
    <property type="entry name" value="MnmM_MeTrfase"/>
</dbReference>
<sequence>MSFLSILNYAQKLVEQRLLPGDIAIDATAGNGGDTAFLARLVGTQGAVHAFDIQEQALIATEQRLAQTQPDYSHVRLHLRDHAELYDAVPEAAEQRVGAAMFNLGYLPGGDHQSVTAPHSTIPALQSALTALRKGGIVTIVLYTGHPGGTEEASAVQSWVEQLPQKQYQVLEYRFLNQKNHPPYLIAVEKL</sequence>
<name>A0ABX0JBK1_9BACL</name>
<dbReference type="EMBL" id="JAAOIW010000010">
    <property type="protein sequence ID" value="NHN32928.1"/>
    <property type="molecule type" value="Genomic_DNA"/>
</dbReference>
<proteinExistence type="predicted"/>
<dbReference type="SUPFAM" id="SSF53335">
    <property type="entry name" value="S-adenosyl-L-methionine-dependent methyltransferases"/>
    <property type="match status" value="1"/>
</dbReference>
<organism evidence="1 2">
    <name type="scientific">Paenibacillus agricola</name>
    <dbReference type="NCBI Taxonomy" id="2716264"/>
    <lineage>
        <taxon>Bacteria</taxon>
        <taxon>Bacillati</taxon>
        <taxon>Bacillota</taxon>
        <taxon>Bacilli</taxon>
        <taxon>Bacillales</taxon>
        <taxon>Paenibacillaceae</taxon>
        <taxon>Paenibacillus</taxon>
    </lineage>
</organism>
<protein>
    <submittedName>
        <fullName evidence="1">SAM-dependent methyltransferase</fullName>
    </submittedName>
</protein>
<keyword evidence="1" id="KW-0808">Transferase</keyword>
<dbReference type="InterPro" id="IPR029063">
    <property type="entry name" value="SAM-dependent_MTases_sf"/>
</dbReference>